<comment type="caution">
    <text evidence="7">The sequence shown here is derived from an EMBL/GenBank/DDBJ whole genome shotgun (WGS) entry which is preliminary data.</text>
</comment>
<dbReference type="InterPro" id="IPR012337">
    <property type="entry name" value="RNaseH-like_sf"/>
</dbReference>
<name>A0A815RJM2_9BILA</name>
<dbReference type="Proteomes" id="UP000663882">
    <property type="component" value="Unassembled WGS sequence"/>
</dbReference>
<dbReference type="GO" id="GO:0046983">
    <property type="term" value="F:protein dimerization activity"/>
    <property type="evidence" value="ECO:0007669"/>
    <property type="project" value="InterPro"/>
</dbReference>
<keyword evidence="2" id="KW-0479">Metal-binding</keyword>
<evidence type="ECO:0000256" key="5">
    <source>
        <dbReference type="ARBA" id="ARBA00023242"/>
    </source>
</evidence>
<dbReference type="GO" id="GO:0008270">
    <property type="term" value="F:zinc ion binding"/>
    <property type="evidence" value="ECO:0007669"/>
    <property type="project" value="UniProtKB-KW"/>
</dbReference>
<dbReference type="AlphaFoldDB" id="A0A815RJM2"/>
<comment type="subcellular location">
    <subcellularLocation>
        <location evidence="1">Nucleus</location>
    </subcellularLocation>
</comment>
<protein>
    <recommendedName>
        <fullName evidence="6">HAT C-terminal dimerisation domain-containing protein</fullName>
    </recommendedName>
</protein>
<dbReference type="InterPro" id="IPR008906">
    <property type="entry name" value="HATC_C_dom"/>
</dbReference>
<dbReference type="Pfam" id="PF05699">
    <property type="entry name" value="Dimer_Tnp_hAT"/>
    <property type="match status" value="1"/>
</dbReference>
<dbReference type="GO" id="GO:0005634">
    <property type="term" value="C:nucleus"/>
    <property type="evidence" value="ECO:0007669"/>
    <property type="project" value="UniProtKB-SubCell"/>
</dbReference>
<keyword evidence="4" id="KW-0862">Zinc</keyword>
<dbReference type="PANTHER" id="PTHR46481:SF10">
    <property type="entry name" value="ZINC FINGER BED DOMAIN-CONTAINING PROTEIN 39"/>
    <property type="match status" value="1"/>
</dbReference>
<evidence type="ECO:0000256" key="3">
    <source>
        <dbReference type="ARBA" id="ARBA00022771"/>
    </source>
</evidence>
<accession>A0A815RJM2</accession>
<keyword evidence="3" id="KW-0863">Zinc-finger</keyword>
<dbReference type="OrthoDB" id="5103at2759"/>
<evidence type="ECO:0000256" key="1">
    <source>
        <dbReference type="ARBA" id="ARBA00004123"/>
    </source>
</evidence>
<evidence type="ECO:0000313" key="8">
    <source>
        <dbReference type="Proteomes" id="UP000663882"/>
    </source>
</evidence>
<sequence>MDHVTPVVATQTTDEVDLYIDLQLKDNEIYTNPLIFWQQHQSMFPYLSKLARKIFAIPCSSAAVERAFSAAGQ</sequence>
<dbReference type="EMBL" id="CAJNOO010008144">
    <property type="protein sequence ID" value="CAF1478540.1"/>
    <property type="molecule type" value="Genomic_DNA"/>
</dbReference>
<reference evidence="7" key="1">
    <citation type="submission" date="2021-02" db="EMBL/GenBank/DDBJ databases">
        <authorList>
            <person name="Nowell W R."/>
        </authorList>
    </citation>
    <scope>NUCLEOTIDE SEQUENCE</scope>
</reference>
<dbReference type="SUPFAM" id="SSF53098">
    <property type="entry name" value="Ribonuclease H-like"/>
    <property type="match status" value="1"/>
</dbReference>
<evidence type="ECO:0000256" key="4">
    <source>
        <dbReference type="ARBA" id="ARBA00022833"/>
    </source>
</evidence>
<feature type="non-terminal residue" evidence="7">
    <location>
        <position position="73"/>
    </location>
</feature>
<proteinExistence type="predicted"/>
<evidence type="ECO:0000259" key="6">
    <source>
        <dbReference type="Pfam" id="PF05699"/>
    </source>
</evidence>
<dbReference type="PANTHER" id="PTHR46481">
    <property type="entry name" value="ZINC FINGER BED DOMAIN-CONTAINING PROTEIN 4"/>
    <property type="match status" value="1"/>
</dbReference>
<gene>
    <name evidence="7" type="ORF">RFH988_LOCUS37880</name>
</gene>
<feature type="domain" description="HAT C-terminal dimerisation" evidence="6">
    <location>
        <begin position="25"/>
        <end position="72"/>
    </location>
</feature>
<keyword evidence="5" id="KW-0539">Nucleus</keyword>
<organism evidence="7 8">
    <name type="scientific">Rotaria sordida</name>
    <dbReference type="NCBI Taxonomy" id="392033"/>
    <lineage>
        <taxon>Eukaryota</taxon>
        <taxon>Metazoa</taxon>
        <taxon>Spiralia</taxon>
        <taxon>Gnathifera</taxon>
        <taxon>Rotifera</taxon>
        <taxon>Eurotatoria</taxon>
        <taxon>Bdelloidea</taxon>
        <taxon>Philodinida</taxon>
        <taxon>Philodinidae</taxon>
        <taxon>Rotaria</taxon>
    </lineage>
</organism>
<dbReference type="InterPro" id="IPR052035">
    <property type="entry name" value="ZnF_BED_domain_contain"/>
</dbReference>
<evidence type="ECO:0000256" key="2">
    <source>
        <dbReference type="ARBA" id="ARBA00022723"/>
    </source>
</evidence>
<evidence type="ECO:0000313" key="7">
    <source>
        <dbReference type="EMBL" id="CAF1478540.1"/>
    </source>
</evidence>